<feature type="compositionally biased region" description="Basic and acidic residues" evidence="1">
    <location>
        <begin position="136"/>
        <end position="150"/>
    </location>
</feature>
<evidence type="ECO:0000256" key="1">
    <source>
        <dbReference type="SAM" id="MobiDB-lite"/>
    </source>
</evidence>
<organism evidence="2 3">
    <name type="scientific">Ficus carica</name>
    <name type="common">Common fig</name>
    <dbReference type="NCBI Taxonomy" id="3494"/>
    <lineage>
        <taxon>Eukaryota</taxon>
        <taxon>Viridiplantae</taxon>
        <taxon>Streptophyta</taxon>
        <taxon>Embryophyta</taxon>
        <taxon>Tracheophyta</taxon>
        <taxon>Spermatophyta</taxon>
        <taxon>Magnoliopsida</taxon>
        <taxon>eudicotyledons</taxon>
        <taxon>Gunneridae</taxon>
        <taxon>Pentapetalae</taxon>
        <taxon>rosids</taxon>
        <taxon>fabids</taxon>
        <taxon>Rosales</taxon>
        <taxon>Moraceae</taxon>
        <taxon>Ficeae</taxon>
        <taxon>Ficus</taxon>
    </lineage>
</organism>
<evidence type="ECO:0000313" key="3">
    <source>
        <dbReference type="Proteomes" id="UP001187192"/>
    </source>
</evidence>
<dbReference type="AlphaFoldDB" id="A0AA88D797"/>
<dbReference type="EMBL" id="BTGU01000020">
    <property type="protein sequence ID" value="GMN45596.1"/>
    <property type="molecule type" value="Genomic_DNA"/>
</dbReference>
<sequence length="150" mass="15913">MTTIAAADNDANLRASISPLSPSPDTSAKWEFLKFPKCPQNPPRSSLSPLPPLLSPISPYLSTLPAKHRICHDGEGGRPTQLSSRRSSPAIITGQPNGSPRDRTMGTQEIATTDEISDVGCARSPSSPSLSLTPEFPRHGGGVEDDRSRG</sequence>
<feature type="region of interest" description="Disordered" evidence="1">
    <location>
        <begin position="69"/>
        <end position="150"/>
    </location>
</feature>
<gene>
    <name evidence="2" type="ORF">TIFTF001_014794</name>
</gene>
<feature type="region of interest" description="Disordered" evidence="1">
    <location>
        <begin position="1"/>
        <end position="22"/>
    </location>
</feature>
<accession>A0AA88D797</accession>
<evidence type="ECO:0000313" key="2">
    <source>
        <dbReference type="EMBL" id="GMN45596.1"/>
    </source>
</evidence>
<keyword evidence="3" id="KW-1185">Reference proteome</keyword>
<comment type="caution">
    <text evidence="2">The sequence shown here is derived from an EMBL/GenBank/DDBJ whole genome shotgun (WGS) entry which is preliminary data.</text>
</comment>
<dbReference type="Proteomes" id="UP001187192">
    <property type="component" value="Unassembled WGS sequence"/>
</dbReference>
<name>A0AA88D797_FICCA</name>
<proteinExistence type="predicted"/>
<reference evidence="2" key="1">
    <citation type="submission" date="2023-07" db="EMBL/GenBank/DDBJ databases">
        <title>draft genome sequence of fig (Ficus carica).</title>
        <authorList>
            <person name="Takahashi T."/>
            <person name="Nishimura K."/>
        </authorList>
    </citation>
    <scope>NUCLEOTIDE SEQUENCE</scope>
</reference>
<protein>
    <submittedName>
        <fullName evidence="2">Uncharacterized protein</fullName>
    </submittedName>
</protein>